<protein>
    <recommendedName>
        <fullName evidence="2">Lantibiotic immunity protein Spa1 C-terminal domain-containing protein</fullName>
    </recommendedName>
</protein>
<proteinExistence type="predicted"/>
<feature type="region of interest" description="Disordered" evidence="1">
    <location>
        <begin position="161"/>
        <end position="181"/>
    </location>
</feature>
<dbReference type="OrthoDB" id="9807357at2"/>
<name>A0A1H2LG67_9ACTO</name>
<keyword evidence="4" id="KW-1185">Reference proteome</keyword>
<evidence type="ECO:0000259" key="2">
    <source>
        <dbReference type="Pfam" id="PF18218"/>
    </source>
</evidence>
<organism evidence="3 4">
    <name type="scientific">Arcanobacterium phocae</name>
    <dbReference type="NCBI Taxonomy" id="131112"/>
    <lineage>
        <taxon>Bacteria</taxon>
        <taxon>Bacillati</taxon>
        <taxon>Actinomycetota</taxon>
        <taxon>Actinomycetes</taxon>
        <taxon>Actinomycetales</taxon>
        <taxon>Actinomycetaceae</taxon>
        <taxon>Arcanobacterium</taxon>
    </lineage>
</organism>
<dbReference type="AlphaFoldDB" id="A0A1H2LG67"/>
<dbReference type="Pfam" id="PF18218">
    <property type="entry name" value="Spa1_C"/>
    <property type="match status" value="2"/>
</dbReference>
<sequence>MHHNRVMNKKSRIQQWLRIPALLLATVLLCSGCSTFEALTRYYARDKIHCQLTYPDIQHFSCGDITYAITAQRAEDEQVGDWIGYIRQLVVVDKTGKVVAYQDATTMYDSDLAVDGEQKQPGNHTVQFFNVYRDHGESTALLVDIGNQRYRAVDERQLDPGSELYTPQPLAQDASSDSHEASLRLDPENAYVFYAYGQRYAVTNEKLGDRQLGELIGGIDDIVVFDVETARPLSKKQLAEIDWLGAQSDKERDVWNYGEVSRIQGSDPDQELAVEINGSYRLARRIE</sequence>
<evidence type="ECO:0000313" key="3">
    <source>
        <dbReference type="EMBL" id="SDU79909.1"/>
    </source>
</evidence>
<evidence type="ECO:0000256" key="1">
    <source>
        <dbReference type="SAM" id="MobiDB-lite"/>
    </source>
</evidence>
<feature type="domain" description="Lantibiotic immunity protein Spa1 C-terminal" evidence="2">
    <location>
        <begin position="56"/>
        <end position="152"/>
    </location>
</feature>
<dbReference type="Proteomes" id="UP000214355">
    <property type="component" value="Chromosome I"/>
</dbReference>
<dbReference type="InterPro" id="IPR040876">
    <property type="entry name" value="Spa1_C"/>
</dbReference>
<feature type="domain" description="Lantibiotic immunity protein Spa1 C-terminal" evidence="2">
    <location>
        <begin position="185"/>
        <end position="283"/>
    </location>
</feature>
<evidence type="ECO:0000313" key="4">
    <source>
        <dbReference type="Proteomes" id="UP000214355"/>
    </source>
</evidence>
<dbReference type="EMBL" id="LT629804">
    <property type="protein sequence ID" value="SDU79909.1"/>
    <property type="molecule type" value="Genomic_DNA"/>
</dbReference>
<gene>
    <name evidence="3" type="ORF">SAMN04489737_1037</name>
</gene>
<reference evidence="4" key="1">
    <citation type="submission" date="2016-10" db="EMBL/GenBank/DDBJ databases">
        <authorList>
            <person name="Varghese N."/>
            <person name="Submissions S."/>
        </authorList>
    </citation>
    <scope>NUCLEOTIDE SEQUENCE [LARGE SCALE GENOMIC DNA]</scope>
    <source>
        <strain evidence="4">DSM 10002</strain>
    </source>
</reference>
<dbReference type="NCBIfam" id="NF033433">
    <property type="entry name" value="NisI_immun_dup"/>
    <property type="match status" value="2"/>
</dbReference>
<accession>A0A1H2LG67</accession>
<dbReference type="STRING" id="131112.SAMN04489737_1037"/>
<dbReference type="Gene3D" id="2.170.150.60">
    <property type="match status" value="2"/>
</dbReference>